<dbReference type="EMBL" id="MU794969">
    <property type="protein sequence ID" value="KAJ3814396.1"/>
    <property type="molecule type" value="Genomic_DNA"/>
</dbReference>
<accession>A0ACC1UC67</accession>
<name>A0ACC1UC67_9AGAR</name>
<protein>
    <submittedName>
        <fullName evidence="1">Uncharacterized protein</fullName>
    </submittedName>
</protein>
<comment type="caution">
    <text evidence="1">The sequence shown here is derived from an EMBL/GenBank/DDBJ whole genome shotgun (WGS) entry which is preliminary data.</text>
</comment>
<organism evidence="1 2">
    <name type="scientific">Lentinula aff. lateritia</name>
    <dbReference type="NCBI Taxonomy" id="2804960"/>
    <lineage>
        <taxon>Eukaryota</taxon>
        <taxon>Fungi</taxon>
        <taxon>Dikarya</taxon>
        <taxon>Basidiomycota</taxon>
        <taxon>Agaricomycotina</taxon>
        <taxon>Agaricomycetes</taxon>
        <taxon>Agaricomycetidae</taxon>
        <taxon>Agaricales</taxon>
        <taxon>Marasmiineae</taxon>
        <taxon>Omphalotaceae</taxon>
        <taxon>Lentinula</taxon>
    </lineage>
</organism>
<dbReference type="Proteomes" id="UP001163835">
    <property type="component" value="Unassembled WGS sequence"/>
</dbReference>
<sequence>MSTTLDVPKKYDNALFMHTVSDTNAHFREDPSSLDDTTEELKAGSNDYNLESTANDDSTSTVQKEPVTKTQVALEGQRSGADINEGPDKDKEEERETEVDEKDWDDDIKPVRPEQQPRGRVNPPVSGRPKPKPK</sequence>
<evidence type="ECO:0000313" key="1">
    <source>
        <dbReference type="EMBL" id="KAJ3814396.1"/>
    </source>
</evidence>
<evidence type="ECO:0000313" key="2">
    <source>
        <dbReference type="Proteomes" id="UP001163835"/>
    </source>
</evidence>
<proteinExistence type="predicted"/>
<keyword evidence="2" id="KW-1185">Reference proteome</keyword>
<reference evidence="1" key="1">
    <citation type="submission" date="2022-09" db="EMBL/GenBank/DDBJ databases">
        <title>A Global Phylogenomic Analysis of the Shiitake Genus Lentinula.</title>
        <authorList>
            <consortium name="DOE Joint Genome Institute"/>
            <person name="Sierra-Patev S."/>
            <person name="Min B."/>
            <person name="Naranjo-Ortiz M."/>
            <person name="Looney B."/>
            <person name="Konkel Z."/>
            <person name="Slot J.C."/>
            <person name="Sakamoto Y."/>
            <person name="Steenwyk J.L."/>
            <person name="Rokas A."/>
            <person name="Carro J."/>
            <person name="Camarero S."/>
            <person name="Ferreira P."/>
            <person name="Molpeceres G."/>
            <person name="Ruiz-Duenas F.J."/>
            <person name="Serrano A."/>
            <person name="Henrissat B."/>
            <person name="Drula E."/>
            <person name="Hughes K.W."/>
            <person name="Mata J.L."/>
            <person name="Ishikawa N.K."/>
            <person name="Vargas-Isla R."/>
            <person name="Ushijima S."/>
            <person name="Smith C.A."/>
            <person name="Ahrendt S."/>
            <person name="Andreopoulos W."/>
            <person name="He G."/>
            <person name="Labutti K."/>
            <person name="Lipzen A."/>
            <person name="Ng V."/>
            <person name="Riley R."/>
            <person name="Sandor L."/>
            <person name="Barry K."/>
            <person name="Martinez A.T."/>
            <person name="Xiao Y."/>
            <person name="Gibbons J.G."/>
            <person name="Terashima K."/>
            <person name="Grigoriev I.V."/>
            <person name="Hibbett D.S."/>
        </authorList>
    </citation>
    <scope>NUCLEOTIDE SEQUENCE</scope>
    <source>
        <strain evidence="1">TMI1499</strain>
    </source>
</reference>
<gene>
    <name evidence="1" type="ORF">F5876DRAFT_62372</name>
</gene>